<dbReference type="InterPro" id="IPR036768">
    <property type="entry name" value="PolIII_chi_sf"/>
</dbReference>
<dbReference type="Pfam" id="PF04364">
    <property type="entry name" value="DNA_pol3_chi"/>
    <property type="match status" value="1"/>
</dbReference>
<dbReference type="GO" id="GO:0006260">
    <property type="term" value="P:DNA replication"/>
    <property type="evidence" value="ECO:0007669"/>
    <property type="project" value="InterPro"/>
</dbReference>
<dbReference type="InterPro" id="IPR007459">
    <property type="entry name" value="DNA_pol3_chi"/>
</dbReference>
<keyword evidence="2" id="KW-1185">Reference proteome</keyword>
<dbReference type="AlphaFoldDB" id="A0A2P2E7S2"/>
<dbReference type="PANTHER" id="PTHR38767:SF1">
    <property type="entry name" value="DNA POLYMERASE III SUBUNIT CHI"/>
    <property type="match status" value="1"/>
</dbReference>
<dbReference type="GO" id="GO:0003887">
    <property type="term" value="F:DNA-directed DNA polymerase activity"/>
    <property type="evidence" value="ECO:0007669"/>
    <property type="project" value="InterPro"/>
</dbReference>
<organism evidence="1 2">
    <name type="scientific">Candidatus Phycosocius bacilliformis</name>
    <dbReference type="NCBI Taxonomy" id="1445552"/>
    <lineage>
        <taxon>Bacteria</taxon>
        <taxon>Pseudomonadati</taxon>
        <taxon>Pseudomonadota</taxon>
        <taxon>Alphaproteobacteria</taxon>
        <taxon>Caulobacterales</taxon>
        <taxon>Caulobacterales incertae sedis</taxon>
        <taxon>Candidatus Phycosocius</taxon>
    </lineage>
</organism>
<evidence type="ECO:0008006" key="3">
    <source>
        <dbReference type="Google" id="ProtNLM"/>
    </source>
</evidence>
<protein>
    <recommendedName>
        <fullName evidence="3">DNA polymerase III subunit chi</fullName>
    </recommendedName>
</protein>
<dbReference type="OrthoDB" id="9795973at2"/>
<dbReference type="RefSeq" id="WP_108983994.1">
    <property type="nucleotide sequence ID" value="NZ_BFBR01000002.1"/>
</dbReference>
<evidence type="ECO:0000313" key="2">
    <source>
        <dbReference type="Proteomes" id="UP000245086"/>
    </source>
</evidence>
<dbReference type="EMBL" id="BFBR01000002">
    <property type="protein sequence ID" value="GBF57109.1"/>
    <property type="molecule type" value="Genomic_DNA"/>
</dbReference>
<reference evidence="1" key="1">
    <citation type="journal article" date="2018" name="Genome Announc.">
        <title>Draft Genome Sequence of "Candidatus Phycosocius bacilliformis," an Alphaproteobacterial Ectosymbiont of the Hydrocarbon-Producing Green Alga Botryococcus braunii.</title>
        <authorList>
            <person name="Tanabe Y."/>
            <person name="Yamaguchi H."/>
            <person name="Watanabe M.M."/>
        </authorList>
    </citation>
    <scope>NUCLEOTIDE SEQUENCE [LARGE SCALE GENOMIC DNA]</scope>
    <source>
        <strain evidence="1">BOTRYCO-2</strain>
    </source>
</reference>
<name>A0A2P2E7S2_9PROT</name>
<dbReference type="GO" id="GO:0003677">
    <property type="term" value="F:DNA binding"/>
    <property type="evidence" value="ECO:0007669"/>
    <property type="project" value="InterPro"/>
</dbReference>
<dbReference type="NCBIfam" id="NF004347">
    <property type="entry name" value="PRK05728.1-4"/>
    <property type="match status" value="1"/>
</dbReference>
<evidence type="ECO:0000313" key="1">
    <source>
        <dbReference type="EMBL" id="GBF57109.1"/>
    </source>
</evidence>
<dbReference type="SUPFAM" id="SSF102400">
    <property type="entry name" value="DNA polymerase III chi subunit"/>
    <property type="match status" value="1"/>
</dbReference>
<gene>
    <name evidence="1" type="ORF">PbB2_00769</name>
</gene>
<comment type="caution">
    <text evidence="1">The sequence shown here is derived from an EMBL/GenBank/DDBJ whole genome shotgun (WGS) entry which is preliminary data.</text>
</comment>
<proteinExistence type="predicted"/>
<dbReference type="GO" id="GO:0032298">
    <property type="term" value="P:positive regulation of DNA-templated DNA replication initiation"/>
    <property type="evidence" value="ECO:0007669"/>
    <property type="project" value="TreeGrafter"/>
</dbReference>
<dbReference type="Proteomes" id="UP000245086">
    <property type="component" value="Unassembled WGS sequence"/>
</dbReference>
<dbReference type="Gene3D" id="3.40.50.10110">
    <property type="entry name" value="DNA polymerase III subunit chi"/>
    <property type="match status" value="1"/>
</dbReference>
<accession>A0A2P2E7S2</accession>
<dbReference type="PANTHER" id="PTHR38767">
    <property type="entry name" value="DNA POLYMERASE III SUBUNIT CHI"/>
    <property type="match status" value="1"/>
</dbReference>
<sequence length="157" mass="17795">MGQAGSEIWFYHLEVASVDETLPPLVEKCLERGWRAQIRSPSPERLRHLDGHLWSWKPASWLPHHGPDDPEGAKSPIQLISAEGTLANQQIGSEALFLLDGAHWGELTGVVRIFVLFDGREEEHVTHARQQWRMAKEAGLSPAYWRQTEDGRWAKTG</sequence>